<dbReference type="InterPro" id="IPR012990">
    <property type="entry name" value="Beta-sandwich_Sec23_24"/>
</dbReference>
<organism evidence="8 9">
    <name type="scientific">Operophtera brumata</name>
    <name type="common">Winter moth</name>
    <name type="synonym">Phalaena brumata</name>
    <dbReference type="NCBI Taxonomy" id="104452"/>
    <lineage>
        <taxon>Eukaryota</taxon>
        <taxon>Metazoa</taxon>
        <taxon>Ecdysozoa</taxon>
        <taxon>Arthropoda</taxon>
        <taxon>Hexapoda</taxon>
        <taxon>Insecta</taxon>
        <taxon>Pterygota</taxon>
        <taxon>Neoptera</taxon>
        <taxon>Endopterygota</taxon>
        <taxon>Lepidoptera</taxon>
        <taxon>Glossata</taxon>
        <taxon>Ditrysia</taxon>
        <taxon>Geometroidea</taxon>
        <taxon>Geometridae</taxon>
        <taxon>Larentiinae</taxon>
        <taxon>Operophtera</taxon>
    </lineage>
</organism>
<feature type="domain" description="Gelsolin-like" evidence="5">
    <location>
        <begin position="273"/>
        <end position="335"/>
    </location>
</feature>
<reference evidence="8 9" key="1">
    <citation type="journal article" date="2015" name="Genome Biol. Evol.">
        <title>The genome of winter moth (Operophtera brumata) provides a genomic perspective on sexual dimorphism and phenology.</title>
        <authorList>
            <person name="Derks M.F."/>
            <person name="Smit S."/>
            <person name="Salis L."/>
            <person name="Schijlen E."/>
            <person name="Bossers A."/>
            <person name="Mateman C."/>
            <person name="Pijl A.S."/>
            <person name="de Ridder D."/>
            <person name="Groenen M.A."/>
            <person name="Visser M.E."/>
            <person name="Megens H.J."/>
        </authorList>
    </citation>
    <scope>NUCLEOTIDE SEQUENCE [LARGE SCALE GENOMIC DNA]</scope>
    <source>
        <strain evidence="8">WM2013NL</strain>
        <tissue evidence="8">Head and thorax</tissue>
    </source>
</reference>
<keyword evidence="2" id="KW-0256">Endoplasmic reticulum</keyword>
<sequence length="399" mass="44205">MQLSIEESLHDLQHVCFQAALLYTSSKGTECDRDSAVTSHAGMQLSIEESLHDLQHVCFQAALLYTSSKGTECDRDSAVTSHAGMQLSIEESLHDLQHVCFQAALLYTSSRGERRIRVHTMSLPIATTLPDVLHSADQQCIIGLLSKMGNAHRLAQNLPAGASTSALHAPESLRLLPLYLLALLKRSLHAGACTSALLAPESLRLLPLYLLALLMRKAFRTGTSTRLDDRVADMCALKSQPLSQLLRGVYPALYALHTIQEHLVKGEENELVPDPPRLQLTAERVNSNGAYLLDDGDSMIIYVGRNVSPAFLSETFGVTAFSQIPDEARSLPRVDSDTCQLLHAFIDRLNEDRPYASDILVLRDNSPSRLAFTERLVDDRVESAFSYYEFLQHVKNQVK</sequence>
<dbReference type="SUPFAM" id="SSF81995">
    <property type="entry name" value="beta-sandwich domain of Sec23/24"/>
    <property type="match status" value="1"/>
</dbReference>
<dbReference type="EMBL" id="JTDY01001084">
    <property type="protein sequence ID" value="KOB74928.1"/>
    <property type="molecule type" value="Genomic_DNA"/>
</dbReference>
<accession>A0A0L7LH81</accession>
<comment type="caution">
    <text evidence="8">The sequence shown here is derived from an EMBL/GenBank/DDBJ whole genome shotgun (WGS) entry which is preliminary data.</text>
</comment>
<evidence type="ECO:0000313" key="8">
    <source>
        <dbReference type="EMBL" id="KOB74928.1"/>
    </source>
</evidence>
<evidence type="ECO:0000256" key="2">
    <source>
        <dbReference type="ARBA" id="ARBA00022824"/>
    </source>
</evidence>
<protein>
    <submittedName>
        <fullName evidence="8">Protein transport protein Sec24A</fullName>
    </submittedName>
</protein>
<dbReference type="GO" id="GO:0008270">
    <property type="term" value="F:zinc ion binding"/>
    <property type="evidence" value="ECO:0007669"/>
    <property type="project" value="TreeGrafter"/>
</dbReference>
<dbReference type="GO" id="GO:0030127">
    <property type="term" value="C:COPII vesicle coat"/>
    <property type="evidence" value="ECO:0007669"/>
    <property type="project" value="InterPro"/>
</dbReference>
<dbReference type="Gene3D" id="2.60.40.1670">
    <property type="entry name" value="beta-sandwich domain of Sec23/24"/>
    <property type="match status" value="1"/>
</dbReference>
<keyword evidence="3" id="KW-0931">ER-Golgi transport</keyword>
<dbReference type="SUPFAM" id="SSF82754">
    <property type="entry name" value="C-terminal, gelsolin-like domain of Sec23/24"/>
    <property type="match status" value="1"/>
</dbReference>
<name>A0A0L7LH81_OPEBR</name>
<dbReference type="GO" id="GO:0000149">
    <property type="term" value="F:SNARE binding"/>
    <property type="evidence" value="ECO:0007669"/>
    <property type="project" value="TreeGrafter"/>
</dbReference>
<dbReference type="InterPro" id="IPR036180">
    <property type="entry name" value="Gelsolin-like_dom_sf"/>
</dbReference>
<dbReference type="InterPro" id="IPR050550">
    <property type="entry name" value="SEC23_SEC24_subfamily"/>
</dbReference>
<dbReference type="InterPro" id="IPR036175">
    <property type="entry name" value="Sec23/24_helical_dom_sf"/>
</dbReference>
<keyword evidence="4" id="KW-0472">Membrane</keyword>
<dbReference type="Pfam" id="PF04815">
    <property type="entry name" value="Sec23_helical"/>
    <property type="match status" value="1"/>
</dbReference>
<feature type="domain" description="Sec23/Sec24 beta-sandwich" evidence="7">
    <location>
        <begin position="83"/>
        <end position="125"/>
    </location>
</feature>
<dbReference type="GO" id="GO:0005789">
    <property type="term" value="C:endoplasmic reticulum membrane"/>
    <property type="evidence" value="ECO:0007669"/>
    <property type="project" value="UniProtKB-SubCell"/>
</dbReference>
<evidence type="ECO:0000256" key="1">
    <source>
        <dbReference type="ARBA" id="ARBA00004586"/>
    </source>
</evidence>
<evidence type="ECO:0000256" key="4">
    <source>
        <dbReference type="ARBA" id="ARBA00023136"/>
    </source>
</evidence>
<dbReference type="GO" id="GO:0070971">
    <property type="term" value="C:endoplasmic reticulum exit site"/>
    <property type="evidence" value="ECO:0007669"/>
    <property type="project" value="TreeGrafter"/>
</dbReference>
<dbReference type="InterPro" id="IPR006900">
    <property type="entry name" value="Sec23/24_helical_dom"/>
</dbReference>
<gene>
    <name evidence="8" type="ORF">OBRU01_05896</name>
</gene>
<dbReference type="InterPro" id="IPR029006">
    <property type="entry name" value="ADF-H/Gelsolin-like_dom_sf"/>
</dbReference>
<dbReference type="GO" id="GO:0090110">
    <property type="term" value="P:COPII-coated vesicle cargo loading"/>
    <property type="evidence" value="ECO:0007669"/>
    <property type="project" value="TreeGrafter"/>
</dbReference>
<dbReference type="SUPFAM" id="SSF81811">
    <property type="entry name" value="Helical domain of Sec23/24"/>
    <property type="match status" value="2"/>
</dbReference>
<keyword evidence="3" id="KW-0813">Transport</keyword>
<dbReference type="PANTHER" id="PTHR13803:SF39">
    <property type="entry name" value="SECRETORY 24AB, ISOFORM A"/>
    <property type="match status" value="1"/>
</dbReference>
<dbReference type="Pfam" id="PF00626">
    <property type="entry name" value="Gelsolin"/>
    <property type="match status" value="1"/>
</dbReference>
<feature type="domain" description="Sec23/Sec24 helical" evidence="6">
    <location>
        <begin position="194"/>
        <end position="246"/>
    </location>
</feature>
<dbReference type="STRING" id="104452.A0A0L7LH81"/>
<dbReference type="Gene3D" id="3.40.20.10">
    <property type="entry name" value="Severin"/>
    <property type="match status" value="1"/>
</dbReference>
<proteinExistence type="predicted"/>
<evidence type="ECO:0000313" key="9">
    <source>
        <dbReference type="Proteomes" id="UP000037510"/>
    </source>
</evidence>
<evidence type="ECO:0000256" key="3">
    <source>
        <dbReference type="ARBA" id="ARBA00022892"/>
    </source>
</evidence>
<comment type="subcellular location">
    <subcellularLocation>
        <location evidence="1">Endoplasmic reticulum membrane</location>
    </subcellularLocation>
</comment>
<dbReference type="PANTHER" id="PTHR13803">
    <property type="entry name" value="SEC24-RELATED PROTEIN"/>
    <property type="match status" value="1"/>
</dbReference>
<keyword evidence="9" id="KW-1185">Reference proteome</keyword>
<dbReference type="Proteomes" id="UP000037510">
    <property type="component" value="Unassembled WGS sequence"/>
</dbReference>
<dbReference type="GO" id="GO:0006886">
    <property type="term" value="P:intracellular protein transport"/>
    <property type="evidence" value="ECO:0007669"/>
    <property type="project" value="InterPro"/>
</dbReference>
<evidence type="ECO:0000259" key="7">
    <source>
        <dbReference type="Pfam" id="PF08033"/>
    </source>
</evidence>
<evidence type="ECO:0000259" key="5">
    <source>
        <dbReference type="Pfam" id="PF00626"/>
    </source>
</evidence>
<dbReference type="Pfam" id="PF08033">
    <property type="entry name" value="Sec23_BS"/>
    <property type="match status" value="1"/>
</dbReference>
<evidence type="ECO:0000259" key="6">
    <source>
        <dbReference type="Pfam" id="PF04815"/>
    </source>
</evidence>
<dbReference type="AlphaFoldDB" id="A0A0L7LH81"/>
<dbReference type="InterPro" id="IPR007123">
    <property type="entry name" value="Gelsolin-like_dom"/>
</dbReference>